<dbReference type="STRING" id="104452.A0A0L7KHP0"/>
<dbReference type="Proteomes" id="UP000037510">
    <property type="component" value="Unassembled WGS sequence"/>
</dbReference>
<keyword evidence="2 7" id="KW-0808">Transferase</keyword>
<evidence type="ECO:0000259" key="5">
    <source>
        <dbReference type="PROSITE" id="PS50404"/>
    </source>
</evidence>
<accession>A0A0L7KHP0</accession>
<dbReference type="EC" id="2.5.1.18" evidence="1"/>
<dbReference type="CDD" id="cd03192">
    <property type="entry name" value="GST_C_Sigma_like"/>
    <property type="match status" value="1"/>
</dbReference>
<dbReference type="SUPFAM" id="SSF47616">
    <property type="entry name" value="GST C-terminal domain-like"/>
    <property type="match status" value="1"/>
</dbReference>
<gene>
    <name evidence="7" type="ORF">OBRU01_25127</name>
</gene>
<dbReference type="InterPro" id="IPR036282">
    <property type="entry name" value="Glutathione-S-Trfase_C_sf"/>
</dbReference>
<dbReference type="Gene3D" id="1.20.1050.10">
    <property type="match status" value="1"/>
</dbReference>
<dbReference type="SFLD" id="SFLDS00019">
    <property type="entry name" value="Glutathione_Transferase_(cytos"/>
    <property type="match status" value="1"/>
</dbReference>
<evidence type="ECO:0000313" key="7">
    <source>
        <dbReference type="EMBL" id="KOB62848.1"/>
    </source>
</evidence>
<dbReference type="InterPro" id="IPR004045">
    <property type="entry name" value="Glutathione_S-Trfase_N"/>
</dbReference>
<evidence type="ECO:0000256" key="3">
    <source>
        <dbReference type="ARBA" id="ARBA00038317"/>
    </source>
</evidence>
<dbReference type="GO" id="GO:0004364">
    <property type="term" value="F:glutathione transferase activity"/>
    <property type="evidence" value="ECO:0007669"/>
    <property type="project" value="UniProtKB-EC"/>
</dbReference>
<dbReference type="SUPFAM" id="SSF52833">
    <property type="entry name" value="Thioredoxin-like"/>
    <property type="match status" value="1"/>
</dbReference>
<dbReference type="InterPro" id="IPR050213">
    <property type="entry name" value="GST_superfamily"/>
</dbReference>
<dbReference type="PROSITE" id="PS50404">
    <property type="entry name" value="GST_NTER"/>
    <property type="match status" value="1"/>
</dbReference>
<dbReference type="PROSITE" id="PS50405">
    <property type="entry name" value="GST_CTER"/>
    <property type="match status" value="1"/>
</dbReference>
<dbReference type="AlphaFoldDB" id="A0A0L7KHP0"/>
<evidence type="ECO:0000256" key="1">
    <source>
        <dbReference type="ARBA" id="ARBA00012452"/>
    </source>
</evidence>
<organism evidence="7 8">
    <name type="scientific">Operophtera brumata</name>
    <name type="common">Winter moth</name>
    <name type="synonym">Phalaena brumata</name>
    <dbReference type="NCBI Taxonomy" id="104452"/>
    <lineage>
        <taxon>Eukaryota</taxon>
        <taxon>Metazoa</taxon>
        <taxon>Ecdysozoa</taxon>
        <taxon>Arthropoda</taxon>
        <taxon>Hexapoda</taxon>
        <taxon>Insecta</taxon>
        <taxon>Pterygota</taxon>
        <taxon>Neoptera</taxon>
        <taxon>Endopterygota</taxon>
        <taxon>Lepidoptera</taxon>
        <taxon>Glossata</taxon>
        <taxon>Ditrysia</taxon>
        <taxon>Geometroidea</taxon>
        <taxon>Geometridae</taxon>
        <taxon>Larentiinae</taxon>
        <taxon>Operophtera</taxon>
    </lineage>
</organism>
<sequence length="194" mass="22875">MAKKLTYFELNGLAEPIRYILYYTGQKFEDVRNDLRKWPIKEIKDSLPFRQLPIFEEDGRVLHQSIAIARYVAANTELLPSDPWQQAVLDAAVLTMYDFDEPKEEFRNKLYDEHLDFYFSRFEKQLKENNGHFGGKLSWADFILVGIVECSNLFLEDNIEKNYPQISALMKKIQNLPGVKDYIRDRKPYGIPEI</sequence>
<keyword evidence="8" id="KW-1185">Reference proteome</keyword>
<evidence type="ECO:0000256" key="2">
    <source>
        <dbReference type="ARBA" id="ARBA00022679"/>
    </source>
</evidence>
<dbReference type="InterPro" id="IPR040079">
    <property type="entry name" value="Glutathione_S-Trfase"/>
</dbReference>
<dbReference type="SFLD" id="SFLDG01205">
    <property type="entry name" value="AMPS.1"/>
    <property type="match status" value="1"/>
</dbReference>
<dbReference type="Pfam" id="PF02798">
    <property type="entry name" value="GST_N"/>
    <property type="match status" value="1"/>
</dbReference>
<dbReference type="InterPro" id="IPR004046">
    <property type="entry name" value="GST_C"/>
</dbReference>
<dbReference type="SFLD" id="SFLDG00363">
    <property type="entry name" value="AMPS_(cytGST):_Alpha-__Mu-__Pi"/>
    <property type="match status" value="1"/>
</dbReference>
<feature type="domain" description="GST N-terminal" evidence="5">
    <location>
        <begin position="1"/>
        <end position="80"/>
    </location>
</feature>
<evidence type="ECO:0000256" key="4">
    <source>
        <dbReference type="ARBA" id="ARBA00047960"/>
    </source>
</evidence>
<dbReference type="PANTHER" id="PTHR11571:SF224">
    <property type="entry name" value="HEMATOPOIETIC PROSTAGLANDIN D SYNTHASE"/>
    <property type="match status" value="1"/>
</dbReference>
<comment type="caution">
    <text evidence="7">The sequence shown here is derived from an EMBL/GenBank/DDBJ whole genome shotgun (WGS) entry which is preliminary data.</text>
</comment>
<dbReference type="Gene3D" id="3.40.30.10">
    <property type="entry name" value="Glutaredoxin"/>
    <property type="match status" value="1"/>
</dbReference>
<dbReference type="PANTHER" id="PTHR11571">
    <property type="entry name" value="GLUTATHIONE S-TRANSFERASE"/>
    <property type="match status" value="1"/>
</dbReference>
<dbReference type="InterPro" id="IPR010987">
    <property type="entry name" value="Glutathione-S-Trfase_C-like"/>
</dbReference>
<evidence type="ECO:0000313" key="8">
    <source>
        <dbReference type="Proteomes" id="UP000037510"/>
    </source>
</evidence>
<dbReference type="InterPro" id="IPR036249">
    <property type="entry name" value="Thioredoxin-like_sf"/>
</dbReference>
<dbReference type="CDD" id="cd03039">
    <property type="entry name" value="GST_N_Sigma_like"/>
    <property type="match status" value="1"/>
</dbReference>
<feature type="domain" description="GST C-terminal" evidence="6">
    <location>
        <begin position="60"/>
        <end position="194"/>
    </location>
</feature>
<evidence type="ECO:0000259" key="6">
    <source>
        <dbReference type="PROSITE" id="PS50405"/>
    </source>
</evidence>
<proteinExistence type="inferred from homology"/>
<comment type="similarity">
    <text evidence="3">Belongs to the GST superfamily. Sigma family.</text>
</comment>
<dbReference type="GO" id="GO:0006749">
    <property type="term" value="P:glutathione metabolic process"/>
    <property type="evidence" value="ECO:0007669"/>
    <property type="project" value="TreeGrafter"/>
</dbReference>
<comment type="catalytic activity">
    <reaction evidence="4">
        <text>RX + glutathione = an S-substituted glutathione + a halide anion + H(+)</text>
        <dbReference type="Rhea" id="RHEA:16437"/>
        <dbReference type="ChEBI" id="CHEBI:15378"/>
        <dbReference type="ChEBI" id="CHEBI:16042"/>
        <dbReference type="ChEBI" id="CHEBI:17792"/>
        <dbReference type="ChEBI" id="CHEBI:57925"/>
        <dbReference type="ChEBI" id="CHEBI:90779"/>
        <dbReference type="EC" id="2.5.1.18"/>
    </reaction>
</comment>
<name>A0A0L7KHP0_OPEBR</name>
<protein>
    <recommendedName>
        <fullName evidence="1">glutathione transferase</fullName>
        <ecNumber evidence="1">2.5.1.18</ecNumber>
    </recommendedName>
</protein>
<dbReference type="Pfam" id="PF14497">
    <property type="entry name" value="GST_C_3"/>
    <property type="match status" value="1"/>
</dbReference>
<dbReference type="EMBL" id="JTDY01009743">
    <property type="protein sequence ID" value="KOB62848.1"/>
    <property type="molecule type" value="Genomic_DNA"/>
</dbReference>
<reference evidence="7 8" key="1">
    <citation type="journal article" date="2015" name="Genome Biol. Evol.">
        <title>The genome of winter moth (Operophtera brumata) provides a genomic perspective on sexual dimorphism and phenology.</title>
        <authorList>
            <person name="Derks M.F."/>
            <person name="Smit S."/>
            <person name="Salis L."/>
            <person name="Schijlen E."/>
            <person name="Bossers A."/>
            <person name="Mateman C."/>
            <person name="Pijl A.S."/>
            <person name="de Ridder D."/>
            <person name="Groenen M.A."/>
            <person name="Visser M.E."/>
            <person name="Megens H.J."/>
        </authorList>
    </citation>
    <scope>NUCLEOTIDE SEQUENCE [LARGE SCALE GENOMIC DNA]</scope>
    <source>
        <strain evidence="7">WM2013NL</strain>
        <tissue evidence="7">Head and thorax</tissue>
    </source>
</reference>